<dbReference type="GO" id="GO:0006281">
    <property type="term" value="P:DNA repair"/>
    <property type="evidence" value="ECO:0007669"/>
    <property type="project" value="TreeGrafter"/>
</dbReference>
<accession>A0A328UBX1</accession>
<dbReference type="Gene3D" id="1.10.150.240">
    <property type="entry name" value="Putative phosphatase, domain 2"/>
    <property type="match status" value="1"/>
</dbReference>
<dbReference type="GO" id="GO:0008967">
    <property type="term" value="F:phosphoglycolate phosphatase activity"/>
    <property type="evidence" value="ECO:0007669"/>
    <property type="project" value="TreeGrafter"/>
</dbReference>
<evidence type="ECO:0000313" key="2">
    <source>
        <dbReference type="Proteomes" id="UP000249377"/>
    </source>
</evidence>
<dbReference type="InterPro" id="IPR023214">
    <property type="entry name" value="HAD_sf"/>
</dbReference>
<name>A0A328UBX1_9FIRM</name>
<dbReference type="NCBIfam" id="TIGR01549">
    <property type="entry name" value="HAD-SF-IA-v1"/>
    <property type="match status" value="1"/>
</dbReference>
<proteinExistence type="predicted"/>
<dbReference type="PANTHER" id="PTHR43434">
    <property type="entry name" value="PHOSPHOGLYCOLATE PHOSPHATASE"/>
    <property type="match status" value="1"/>
</dbReference>
<dbReference type="Proteomes" id="UP000249377">
    <property type="component" value="Unassembled WGS sequence"/>
</dbReference>
<dbReference type="RefSeq" id="WP_112333039.1">
    <property type="nucleotide sequence ID" value="NZ_JADPHD010000006.1"/>
</dbReference>
<keyword evidence="1" id="KW-0378">Hydrolase</keyword>
<gene>
    <name evidence="1" type="ORF">DPQ25_10015</name>
</gene>
<dbReference type="InterPro" id="IPR036412">
    <property type="entry name" value="HAD-like_sf"/>
</dbReference>
<dbReference type="SFLD" id="SFLDG01129">
    <property type="entry name" value="C1.5:_HAD__Beta-PGM__Phosphata"/>
    <property type="match status" value="1"/>
</dbReference>
<dbReference type="Gene3D" id="3.40.50.1000">
    <property type="entry name" value="HAD superfamily/HAD-like"/>
    <property type="match status" value="1"/>
</dbReference>
<keyword evidence="2" id="KW-1185">Reference proteome</keyword>
<comment type="caution">
    <text evidence="1">The sequence shown here is derived from an EMBL/GenBank/DDBJ whole genome shotgun (WGS) entry which is preliminary data.</text>
</comment>
<reference evidence="1 2" key="1">
    <citation type="submission" date="2018-06" db="EMBL/GenBank/DDBJ databases">
        <title>Noncontiguous genome sequence of Ruminococcaceae bacterium ASD2818.</title>
        <authorList>
            <person name="Chaplin A.V."/>
            <person name="Sokolova S.R."/>
            <person name="Kochetkova T.O."/>
            <person name="Goltsov A.Y."/>
            <person name="Trofimov D.Y."/>
            <person name="Efimov B.A."/>
        </authorList>
    </citation>
    <scope>NUCLEOTIDE SEQUENCE [LARGE SCALE GENOMIC DNA]</scope>
    <source>
        <strain evidence="1 2">ASD2818</strain>
    </source>
</reference>
<dbReference type="AlphaFoldDB" id="A0A328UBX1"/>
<dbReference type="InterPro" id="IPR041492">
    <property type="entry name" value="HAD_2"/>
</dbReference>
<dbReference type="Pfam" id="PF13419">
    <property type="entry name" value="HAD_2"/>
    <property type="match status" value="1"/>
</dbReference>
<dbReference type="InterPro" id="IPR023198">
    <property type="entry name" value="PGP-like_dom2"/>
</dbReference>
<sequence length="216" mass="23780">MNQKIKTDGVLFDLDGTLWDASVPVAAGFQQAIDGHPEVKEAMTPEIMRANMGRLLDEILHHTYPYLTEEQVQSVLKDYLALGCGYIAEAGGRLFDGLEATLKTLSARFPLFIVSNCQAGYIEAFFQAHGLQRYFKDYEHPGRTGKPKAENNRLLVARNHLQHPVYVGDTMGDANAAREAGIPFIWASYGFGDVPQALRAAKIQSVTELAGLLEPA</sequence>
<evidence type="ECO:0000313" key="1">
    <source>
        <dbReference type="EMBL" id="RAQ28327.1"/>
    </source>
</evidence>
<protein>
    <submittedName>
        <fullName evidence="1">HAD family hydrolase</fullName>
    </submittedName>
</protein>
<dbReference type="SFLD" id="SFLDS00003">
    <property type="entry name" value="Haloacid_Dehalogenase"/>
    <property type="match status" value="1"/>
</dbReference>
<dbReference type="SUPFAM" id="SSF56784">
    <property type="entry name" value="HAD-like"/>
    <property type="match status" value="1"/>
</dbReference>
<dbReference type="InterPro" id="IPR050155">
    <property type="entry name" value="HAD-like_hydrolase_sf"/>
</dbReference>
<dbReference type="InterPro" id="IPR006439">
    <property type="entry name" value="HAD-SF_hydro_IA"/>
</dbReference>
<dbReference type="PANTHER" id="PTHR43434:SF1">
    <property type="entry name" value="PHOSPHOGLYCOLATE PHOSPHATASE"/>
    <property type="match status" value="1"/>
</dbReference>
<organism evidence="1 2">
    <name type="scientific">Hydrogeniiclostridium mannosilyticum</name>
    <dbReference type="NCBI Taxonomy" id="2764322"/>
    <lineage>
        <taxon>Bacteria</taxon>
        <taxon>Bacillati</taxon>
        <taxon>Bacillota</taxon>
        <taxon>Clostridia</taxon>
        <taxon>Eubacteriales</taxon>
        <taxon>Acutalibacteraceae</taxon>
        <taxon>Hydrogeniiclostridium</taxon>
    </lineage>
</organism>
<dbReference type="EMBL" id="QLYR01000006">
    <property type="protein sequence ID" value="RAQ28327.1"/>
    <property type="molecule type" value="Genomic_DNA"/>
</dbReference>